<feature type="transmembrane region" description="Helical" evidence="6">
    <location>
        <begin position="162"/>
        <end position="181"/>
    </location>
</feature>
<gene>
    <name evidence="7" type="ORF">D0544_13370</name>
</gene>
<keyword evidence="6" id="KW-1003">Cell membrane</keyword>
<keyword evidence="3 6" id="KW-0812">Transmembrane</keyword>
<reference evidence="7 8" key="1">
    <citation type="submission" date="2018-08" db="EMBL/GenBank/DDBJ databases">
        <authorList>
            <person name="Khan S.A."/>
        </authorList>
    </citation>
    <scope>NUCLEOTIDE SEQUENCE [LARGE SCALE GENOMIC DNA]</scope>
    <source>
        <strain evidence="7 8">GTF-13</strain>
    </source>
</reference>
<protein>
    <recommendedName>
        <fullName evidence="6">Probable membrane transporter protein</fullName>
    </recommendedName>
</protein>
<keyword evidence="8" id="KW-1185">Reference proteome</keyword>
<dbReference type="Proteomes" id="UP000280792">
    <property type="component" value="Unassembled WGS sequence"/>
</dbReference>
<evidence type="ECO:0000313" key="7">
    <source>
        <dbReference type="EMBL" id="RRJ83509.1"/>
    </source>
</evidence>
<keyword evidence="4 6" id="KW-1133">Transmembrane helix</keyword>
<dbReference type="AlphaFoldDB" id="A0A3P3VP77"/>
<evidence type="ECO:0000256" key="2">
    <source>
        <dbReference type="ARBA" id="ARBA00009142"/>
    </source>
</evidence>
<evidence type="ECO:0000256" key="4">
    <source>
        <dbReference type="ARBA" id="ARBA00022989"/>
    </source>
</evidence>
<evidence type="ECO:0000313" key="8">
    <source>
        <dbReference type="Proteomes" id="UP000280792"/>
    </source>
</evidence>
<evidence type="ECO:0000256" key="1">
    <source>
        <dbReference type="ARBA" id="ARBA00004141"/>
    </source>
</evidence>
<name>A0A3P3VP77_9GAMM</name>
<evidence type="ECO:0000256" key="3">
    <source>
        <dbReference type="ARBA" id="ARBA00022692"/>
    </source>
</evidence>
<feature type="transmembrane region" description="Helical" evidence="6">
    <location>
        <begin position="29"/>
        <end position="48"/>
    </location>
</feature>
<comment type="subcellular location">
    <subcellularLocation>
        <location evidence="6">Cell membrane</location>
        <topology evidence="6">Multi-pass membrane protein</topology>
    </subcellularLocation>
    <subcellularLocation>
        <location evidence="1">Membrane</location>
        <topology evidence="1">Multi-pass membrane protein</topology>
    </subcellularLocation>
</comment>
<keyword evidence="5 6" id="KW-0472">Membrane</keyword>
<evidence type="ECO:0000256" key="5">
    <source>
        <dbReference type="ARBA" id="ARBA00023136"/>
    </source>
</evidence>
<feature type="transmembrane region" description="Helical" evidence="6">
    <location>
        <begin position="223"/>
        <end position="241"/>
    </location>
</feature>
<accession>A0A3P3VP77</accession>
<feature type="transmembrane region" description="Helical" evidence="6">
    <location>
        <begin position="7"/>
        <end position="23"/>
    </location>
</feature>
<dbReference type="EMBL" id="QWEZ01000002">
    <property type="protein sequence ID" value="RRJ83509.1"/>
    <property type="molecule type" value="Genomic_DNA"/>
</dbReference>
<dbReference type="InterPro" id="IPR002781">
    <property type="entry name" value="TM_pro_TauE-like"/>
</dbReference>
<feature type="transmembrane region" description="Helical" evidence="6">
    <location>
        <begin position="60"/>
        <end position="80"/>
    </location>
</feature>
<sequence>MLGIGGGVVIVPALIFLLGWQGFPPELIVITAVASSLGTIIFTSISATRAQIKRGAVDWVIFRRWVLLVIGGSFLSGFVAQQLPPQVMKVAIAIFLLLVALIMLSKWIPNPSRQMPGRAGTSLLGLLSGLVSGLAGIGGGNVMVPLMVLFNTPMQRATATSSALGFPLASVGALGYVVAGWGQGTPEGSLGYIYLPATLTIAAFTVLTAPLGVALAHRISAPLLKRCFGGLLLLVALRMLFASLV</sequence>
<feature type="transmembrane region" description="Helical" evidence="6">
    <location>
        <begin position="86"/>
        <end position="104"/>
    </location>
</feature>
<feature type="transmembrane region" description="Helical" evidence="6">
    <location>
        <begin position="124"/>
        <end position="150"/>
    </location>
</feature>
<comment type="caution">
    <text evidence="7">The sequence shown here is derived from an EMBL/GenBank/DDBJ whole genome shotgun (WGS) entry which is preliminary data.</text>
</comment>
<proteinExistence type="inferred from homology"/>
<comment type="similarity">
    <text evidence="2 6">Belongs to the 4-toluene sulfonate uptake permease (TSUP) (TC 2.A.102) family.</text>
</comment>
<feature type="transmembrane region" description="Helical" evidence="6">
    <location>
        <begin position="193"/>
        <end position="217"/>
    </location>
</feature>
<dbReference type="Pfam" id="PF01925">
    <property type="entry name" value="TauE"/>
    <property type="match status" value="1"/>
</dbReference>
<dbReference type="GO" id="GO:0005886">
    <property type="term" value="C:plasma membrane"/>
    <property type="evidence" value="ECO:0007669"/>
    <property type="project" value="UniProtKB-SubCell"/>
</dbReference>
<dbReference type="PANTHER" id="PTHR43483:SF3">
    <property type="entry name" value="MEMBRANE TRANSPORTER PROTEIN HI_0806-RELATED"/>
    <property type="match status" value="1"/>
</dbReference>
<reference evidence="7 8" key="2">
    <citation type="submission" date="2018-12" db="EMBL/GenBank/DDBJ databases">
        <title>Simiduia agarivorans gen. nov., sp. nov., a marine, agarolytic bacterium isolated from shallow coastal water from Keelung, Taiwan.</title>
        <authorList>
            <person name="Shieh W.Y."/>
        </authorList>
    </citation>
    <scope>NUCLEOTIDE SEQUENCE [LARGE SCALE GENOMIC DNA]</scope>
    <source>
        <strain evidence="7 8">GTF-13</strain>
    </source>
</reference>
<evidence type="ECO:0000256" key="6">
    <source>
        <dbReference type="RuleBase" id="RU363041"/>
    </source>
</evidence>
<dbReference type="PANTHER" id="PTHR43483">
    <property type="entry name" value="MEMBRANE TRANSPORTER PROTEIN HI_0806-RELATED"/>
    <property type="match status" value="1"/>
</dbReference>
<organism evidence="7 8">
    <name type="scientific">Aestuariirhabdus litorea</name>
    <dbReference type="NCBI Taxonomy" id="2528527"/>
    <lineage>
        <taxon>Bacteria</taxon>
        <taxon>Pseudomonadati</taxon>
        <taxon>Pseudomonadota</taxon>
        <taxon>Gammaproteobacteria</taxon>
        <taxon>Oceanospirillales</taxon>
        <taxon>Aestuariirhabdaceae</taxon>
        <taxon>Aestuariirhabdus</taxon>
    </lineage>
</organism>